<comment type="caution">
    <text evidence="6">The sequence shown here is derived from an EMBL/GenBank/DDBJ whole genome shotgun (WGS) entry which is preliminary data.</text>
</comment>
<evidence type="ECO:0000259" key="5">
    <source>
        <dbReference type="PROSITE" id="PS50893"/>
    </source>
</evidence>
<keyword evidence="7" id="KW-1185">Reference proteome</keyword>
<evidence type="ECO:0000256" key="3">
    <source>
        <dbReference type="ARBA" id="ARBA00022741"/>
    </source>
</evidence>
<comment type="similarity">
    <text evidence="1">Belongs to the ABC transporter superfamily.</text>
</comment>
<dbReference type="InterPro" id="IPR003439">
    <property type="entry name" value="ABC_transporter-like_ATP-bd"/>
</dbReference>
<dbReference type="InterPro" id="IPR050095">
    <property type="entry name" value="ECF_ABC_transporter_ATP-bd"/>
</dbReference>
<dbReference type="OrthoDB" id="9782163at2"/>
<gene>
    <name evidence="6" type="ORF">EYE42_04590</name>
</gene>
<feature type="domain" description="ABC transporter" evidence="5">
    <location>
        <begin position="11"/>
        <end position="237"/>
    </location>
</feature>
<dbReference type="PANTHER" id="PTHR43553">
    <property type="entry name" value="HEAVY METAL TRANSPORTER"/>
    <property type="match status" value="1"/>
</dbReference>
<dbReference type="CDD" id="cd03225">
    <property type="entry name" value="ABC_cobalt_CbiO_domain1"/>
    <property type="match status" value="1"/>
</dbReference>
<dbReference type="EMBL" id="SISK01000002">
    <property type="protein sequence ID" value="TBN42701.1"/>
    <property type="molecule type" value="Genomic_DNA"/>
</dbReference>
<evidence type="ECO:0000256" key="4">
    <source>
        <dbReference type="ARBA" id="ARBA00022840"/>
    </source>
</evidence>
<evidence type="ECO:0000256" key="1">
    <source>
        <dbReference type="ARBA" id="ARBA00005417"/>
    </source>
</evidence>
<dbReference type="GO" id="GO:0042626">
    <property type="term" value="F:ATPase-coupled transmembrane transporter activity"/>
    <property type="evidence" value="ECO:0007669"/>
    <property type="project" value="TreeGrafter"/>
</dbReference>
<keyword evidence="3" id="KW-0547">Nucleotide-binding</keyword>
<evidence type="ECO:0000256" key="2">
    <source>
        <dbReference type="ARBA" id="ARBA00022448"/>
    </source>
</evidence>
<dbReference type="Proteomes" id="UP000293520">
    <property type="component" value="Unassembled WGS sequence"/>
</dbReference>
<keyword evidence="4 6" id="KW-0067">ATP-binding</keyword>
<sequence length="246" mass="26744">MSRPDCRTMSVDLRDVGVSLDGQRVLHAISASLTEPRIGIVGRNGSGKSTLARVIAGLIEPDQGQARIGGQDMARDRRAALAAVGIIFQNPDHQIIFPTVIEEIAFGLTQQGLGRDEAQNAARAILARFGKAHWEAAATYALSQGQKQLLCLMTVLAMRPRTIVMDEPFSGLDIPTRMQIARHLSCIDAQLVLITHDPEQVRGFDRILWLDGGRLVADGPPDAVLPAFRQRMEDWGNGDDLAHLAG</sequence>
<keyword evidence="2" id="KW-0813">Transport</keyword>
<dbReference type="PANTHER" id="PTHR43553:SF24">
    <property type="entry name" value="ENERGY-COUPLING FACTOR TRANSPORTER ATP-BINDING PROTEIN ECFA1"/>
    <property type="match status" value="1"/>
</dbReference>
<dbReference type="GO" id="GO:0005524">
    <property type="term" value="F:ATP binding"/>
    <property type="evidence" value="ECO:0007669"/>
    <property type="project" value="UniProtKB-KW"/>
</dbReference>
<reference evidence="6 7" key="1">
    <citation type="submission" date="2019-02" db="EMBL/GenBank/DDBJ databases">
        <title>Paracoccus subflavus sp. nov., isolated from marine sediment of the Pacific Ocean.</title>
        <authorList>
            <person name="Zhang G."/>
        </authorList>
    </citation>
    <scope>NUCLEOTIDE SEQUENCE [LARGE SCALE GENOMIC DNA]</scope>
    <source>
        <strain evidence="6 7">GY0581</strain>
    </source>
</reference>
<dbReference type="InterPro" id="IPR003593">
    <property type="entry name" value="AAA+_ATPase"/>
</dbReference>
<dbReference type="GO" id="GO:0016887">
    <property type="term" value="F:ATP hydrolysis activity"/>
    <property type="evidence" value="ECO:0007669"/>
    <property type="project" value="InterPro"/>
</dbReference>
<dbReference type="PROSITE" id="PS50893">
    <property type="entry name" value="ABC_TRANSPORTER_2"/>
    <property type="match status" value="1"/>
</dbReference>
<organism evidence="6 7">
    <name type="scientific">Paracoccus subflavus</name>
    <dbReference type="NCBI Taxonomy" id="2528244"/>
    <lineage>
        <taxon>Bacteria</taxon>
        <taxon>Pseudomonadati</taxon>
        <taxon>Pseudomonadota</taxon>
        <taxon>Alphaproteobacteria</taxon>
        <taxon>Rhodobacterales</taxon>
        <taxon>Paracoccaceae</taxon>
        <taxon>Paracoccus</taxon>
    </lineage>
</organism>
<name>A0A4Q9G3N2_9RHOB</name>
<protein>
    <submittedName>
        <fullName evidence="6">ABC transporter ATP-binding protein</fullName>
    </submittedName>
</protein>
<evidence type="ECO:0000313" key="6">
    <source>
        <dbReference type="EMBL" id="TBN42701.1"/>
    </source>
</evidence>
<dbReference type="InterPro" id="IPR015856">
    <property type="entry name" value="ABC_transpr_CbiO/EcfA_su"/>
</dbReference>
<dbReference type="SUPFAM" id="SSF52540">
    <property type="entry name" value="P-loop containing nucleoside triphosphate hydrolases"/>
    <property type="match status" value="1"/>
</dbReference>
<accession>A0A4Q9G3N2</accession>
<dbReference type="SMART" id="SM00382">
    <property type="entry name" value="AAA"/>
    <property type="match status" value="1"/>
</dbReference>
<evidence type="ECO:0000313" key="7">
    <source>
        <dbReference type="Proteomes" id="UP000293520"/>
    </source>
</evidence>
<dbReference type="GO" id="GO:0043190">
    <property type="term" value="C:ATP-binding cassette (ABC) transporter complex"/>
    <property type="evidence" value="ECO:0007669"/>
    <property type="project" value="TreeGrafter"/>
</dbReference>
<dbReference type="Gene3D" id="3.40.50.300">
    <property type="entry name" value="P-loop containing nucleotide triphosphate hydrolases"/>
    <property type="match status" value="1"/>
</dbReference>
<dbReference type="Pfam" id="PF00005">
    <property type="entry name" value="ABC_tran"/>
    <property type="match status" value="1"/>
</dbReference>
<proteinExistence type="inferred from homology"/>
<dbReference type="InterPro" id="IPR027417">
    <property type="entry name" value="P-loop_NTPase"/>
</dbReference>
<dbReference type="AlphaFoldDB" id="A0A4Q9G3N2"/>